<accession>A0A2I9DWA3</accession>
<name>A0A2I9DWA3_9DEIO</name>
<dbReference type="EMBL" id="BFAG01000013">
    <property type="protein sequence ID" value="GBF07257.1"/>
    <property type="molecule type" value="Genomic_DNA"/>
</dbReference>
<dbReference type="Proteomes" id="UP000236569">
    <property type="component" value="Unassembled WGS sequence"/>
</dbReference>
<keyword evidence="2" id="KW-1185">Reference proteome</keyword>
<reference evidence="2" key="1">
    <citation type="submission" date="2018-01" db="EMBL/GenBank/DDBJ databases">
        <title>Draft Genome Sequence of the Radioresistant Bacterium Deinococcus aerius TR0125, Isolated from the Higher Atmosphere above Japan.</title>
        <authorList>
            <person name="Satoh K."/>
            <person name="Arai H."/>
            <person name="Sanzen T."/>
            <person name="Kawaguchi Y."/>
            <person name="Hayashi H."/>
            <person name="Yokobori S."/>
            <person name="Yamagishi A."/>
            <person name="Oono Y."/>
            <person name="Narumi I."/>
        </authorList>
    </citation>
    <scope>NUCLEOTIDE SEQUENCE [LARGE SCALE GENOMIC DNA]</scope>
    <source>
        <strain evidence="2">TR0125</strain>
    </source>
</reference>
<gene>
    <name evidence="1" type="ORF">DAERI_130087</name>
</gene>
<sequence length="129" mass="14681">MPNNLPQDMRNFGEQLLKELDKTQDKPTSMLWTDNLERGTWTLLIGLAEARQEDADRSLIADRIDKVAARIRPGYKFKFAITAPANRLLRSYSLALSTGPDEIAQIEFNNNLIDGVPTGNNYIYRLNIQ</sequence>
<evidence type="ECO:0000313" key="1">
    <source>
        <dbReference type="EMBL" id="GBF07257.1"/>
    </source>
</evidence>
<dbReference type="AlphaFoldDB" id="A0A2I9DWA3"/>
<dbReference type="RefSeq" id="WP_133162060.1">
    <property type="nucleotide sequence ID" value="NZ_BFAG01000013.1"/>
</dbReference>
<comment type="caution">
    <text evidence="1">The sequence shown here is derived from an EMBL/GenBank/DDBJ whole genome shotgun (WGS) entry which is preliminary data.</text>
</comment>
<proteinExistence type="predicted"/>
<protein>
    <submittedName>
        <fullName evidence="1">Uncharacterized protein</fullName>
    </submittedName>
</protein>
<dbReference type="OrthoDB" id="10007389at2"/>
<evidence type="ECO:0000313" key="2">
    <source>
        <dbReference type="Proteomes" id="UP000236569"/>
    </source>
</evidence>
<organism evidence="1 2">
    <name type="scientific">Deinococcus aerius</name>
    <dbReference type="NCBI Taxonomy" id="200253"/>
    <lineage>
        <taxon>Bacteria</taxon>
        <taxon>Thermotogati</taxon>
        <taxon>Deinococcota</taxon>
        <taxon>Deinococci</taxon>
        <taxon>Deinococcales</taxon>
        <taxon>Deinococcaceae</taxon>
        <taxon>Deinococcus</taxon>
    </lineage>
</organism>